<accession>A0A9N9MWN6</accession>
<keyword evidence="3" id="KW-0325">Glycoprotein</keyword>
<dbReference type="GO" id="GO:0045087">
    <property type="term" value="P:innate immune response"/>
    <property type="evidence" value="ECO:0007669"/>
    <property type="project" value="TreeGrafter"/>
</dbReference>
<reference evidence="6" key="1">
    <citation type="submission" date="2022-01" db="EMBL/GenBank/DDBJ databases">
        <authorList>
            <person name="King R."/>
        </authorList>
    </citation>
    <scope>NUCLEOTIDE SEQUENCE</scope>
</reference>
<evidence type="ECO:0000256" key="1">
    <source>
        <dbReference type="ARBA" id="ARBA00022729"/>
    </source>
</evidence>
<dbReference type="OrthoDB" id="6359065at2759"/>
<dbReference type="PANTHER" id="PTHR23199:SF12">
    <property type="entry name" value="NEUROTROPHIN 1-RELATED"/>
    <property type="match status" value="1"/>
</dbReference>
<dbReference type="GO" id="GO:0005121">
    <property type="term" value="F:Toll binding"/>
    <property type="evidence" value="ECO:0007669"/>
    <property type="project" value="TreeGrafter"/>
</dbReference>
<sequence length="279" mass="32753">MVQFSQLVIVFIFASFHPNSKSIALKLKLNLDLEEDDSKEIEIKSEDLSKSHPHRHKHEKPNNLQHEETKVQHFLDPASETPGKPKIVITRSNFPDEATEDEDYDPEYPYFEIKLYMQERPHLQKYLSPPIPQIGNRLGITQDDLEEGETLCRSRINLNYRPRKLKNNNNMHRIIVNDEEYQQFMRTEICSNEPSRCQSLDFPRTTTSCVQRYSTRRLVVFTNGTHDELDDFTIPSCCVCKVKQIDDIVNEIEDNSVDNSYFNFNKVYSSWDKALSNYL</sequence>
<dbReference type="Proteomes" id="UP001152799">
    <property type="component" value="Chromosome 8"/>
</dbReference>
<evidence type="ECO:0000256" key="3">
    <source>
        <dbReference type="ARBA" id="ARBA00023180"/>
    </source>
</evidence>
<evidence type="ECO:0000313" key="7">
    <source>
        <dbReference type="Proteomes" id="UP001152799"/>
    </source>
</evidence>
<feature type="region of interest" description="Disordered" evidence="4">
    <location>
        <begin position="45"/>
        <end position="68"/>
    </location>
</feature>
<dbReference type="GO" id="GO:0021556">
    <property type="term" value="P:central nervous system formation"/>
    <property type="evidence" value="ECO:0007669"/>
    <property type="project" value="TreeGrafter"/>
</dbReference>
<dbReference type="InterPro" id="IPR029034">
    <property type="entry name" value="Cystine-knot_cytokine"/>
</dbReference>
<dbReference type="InterPro" id="IPR052444">
    <property type="entry name" value="Spz/Toll_ligand-like"/>
</dbReference>
<keyword evidence="1" id="KW-0732">Signal</keyword>
<dbReference type="GO" id="GO:0008083">
    <property type="term" value="F:growth factor activity"/>
    <property type="evidence" value="ECO:0007669"/>
    <property type="project" value="TreeGrafter"/>
</dbReference>
<gene>
    <name evidence="6" type="ORF">CEUTPL_LOCUS13401</name>
</gene>
<dbReference type="EMBL" id="OU892284">
    <property type="protein sequence ID" value="CAG9773000.1"/>
    <property type="molecule type" value="Genomic_DNA"/>
</dbReference>
<evidence type="ECO:0000313" key="6">
    <source>
        <dbReference type="EMBL" id="CAG9773000.1"/>
    </source>
</evidence>
<dbReference type="SUPFAM" id="SSF57501">
    <property type="entry name" value="Cystine-knot cytokines"/>
    <property type="match status" value="1"/>
</dbReference>
<dbReference type="Gene3D" id="2.10.90.10">
    <property type="entry name" value="Cystine-knot cytokines"/>
    <property type="match status" value="1"/>
</dbReference>
<dbReference type="InterPro" id="IPR032104">
    <property type="entry name" value="Spaetzle"/>
</dbReference>
<evidence type="ECO:0000256" key="4">
    <source>
        <dbReference type="SAM" id="MobiDB-lite"/>
    </source>
</evidence>
<dbReference type="PANTHER" id="PTHR23199">
    <property type="entry name" value="NEUROTROPHIN 1-RELATED"/>
    <property type="match status" value="1"/>
</dbReference>
<evidence type="ECO:0000259" key="5">
    <source>
        <dbReference type="Pfam" id="PF16077"/>
    </source>
</evidence>
<proteinExistence type="predicted"/>
<evidence type="ECO:0000256" key="2">
    <source>
        <dbReference type="ARBA" id="ARBA00023157"/>
    </source>
</evidence>
<protein>
    <recommendedName>
        <fullName evidence="5">Spaetzle domain-containing protein</fullName>
    </recommendedName>
</protein>
<keyword evidence="7" id="KW-1185">Reference proteome</keyword>
<name>A0A9N9MWN6_9CUCU</name>
<dbReference type="AlphaFoldDB" id="A0A9N9MWN6"/>
<dbReference type="Pfam" id="PF16077">
    <property type="entry name" value="Spaetzle"/>
    <property type="match status" value="1"/>
</dbReference>
<dbReference type="GO" id="GO:0005615">
    <property type="term" value="C:extracellular space"/>
    <property type="evidence" value="ECO:0007669"/>
    <property type="project" value="UniProtKB-ARBA"/>
</dbReference>
<feature type="domain" description="Spaetzle" evidence="5">
    <location>
        <begin position="150"/>
        <end position="242"/>
    </location>
</feature>
<keyword evidence="2" id="KW-1015">Disulfide bond</keyword>
<organism evidence="6 7">
    <name type="scientific">Ceutorhynchus assimilis</name>
    <name type="common">cabbage seed weevil</name>
    <dbReference type="NCBI Taxonomy" id="467358"/>
    <lineage>
        <taxon>Eukaryota</taxon>
        <taxon>Metazoa</taxon>
        <taxon>Ecdysozoa</taxon>
        <taxon>Arthropoda</taxon>
        <taxon>Hexapoda</taxon>
        <taxon>Insecta</taxon>
        <taxon>Pterygota</taxon>
        <taxon>Neoptera</taxon>
        <taxon>Endopterygota</taxon>
        <taxon>Coleoptera</taxon>
        <taxon>Polyphaga</taxon>
        <taxon>Cucujiformia</taxon>
        <taxon>Curculionidae</taxon>
        <taxon>Ceutorhynchinae</taxon>
        <taxon>Ceutorhynchus</taxon>
    </lineage>
</organism>